<feature type="transmembrane region" description="Helical" evidence="1">
    <location>
        <begin position="194"/>
        <end position="216"/>
    </location>
</feature>
<proteinExistence type="predicted"/>
<organism evidence="2 3">
    <name type="scientific">Hymenobacter saemangeumensis</name>
    <dbReference type="NCBI Taxonomy" id="1084522"/>
    <lineage>
        <taxon>Bacteria</taxon>
        <taxon>Pseudomonadati</taxon>
        <taxon>Bacteroidota</taxon>
        <taxon>Cytophagia</taxon>
        <taxon>Cytophagales</taxon>
        <taxon>Hymenobacteraceae</taxon>
        <taxon>Hymenobacter</taxon>
    </lineage>
</organism>
<evidence type="ECO:0000313" key="2">
    <source>
        <dbReference type="EMBL" id="GAA4370044.1"/>
    </source>
</evidence>
<gene>
    <name evidence="2" type="ORF">GCM10023185_44250</name>
</gene>
<keyword evidence="3" id="KW-1185">Reference proteome</keyword>
<dbReference type="RefSeq" id="WP_345238343.1">
    <property type="nucleotide sequence ID" value="NZ_BAABGZ010000081.1"/>
</dbReference>
<name>A0ABP8IS71_9BACT</name>
<evidence type="ECO:0000256" key="1">
    <source>
        <dbReference type="SAM" id="Phobius"/>
    </source>
</evidence>
<accession>A0ABP8IS71</accession>
<reference evidence="3" key="1">
    <citation type="journal article" date="2019" name="Int. J. Syst. Evol. Microbiol.">
        <title>The Global Catalogue of Microorganisms (GCM) 10K type strain sequencing project: providing services to taxonomists for standard genome sequencing and annotation.</title>
        <authorList>
            <consortium name="The Broad Institute Genomics Platform"/>
            <consortium name="The Broad Institute Genome Sequencing Center for Infectious Disease"/>
            <person name="Wu L."/>
            <person name="Ma J."/>
        </authorList>
    </citation>
    <scope>NUCLEOTIDE SEQUENCE [LARGE SCALE GENOMIC DNA]</scope>
    <source>
        <strain evidence="3">JCM 17923</strain>
    </source>
</reference>
<protein>
    <recommendedName>
        <fullName evidence="4">DUF2007 domain-containing protein</fullName>
    </recommendedName>
</protein>
<comment type="caution">
    <text evidence="2">The sequence shown here is derived from an EMBL/GenBank/DDBJ whole genome shotgun (WGS) entry which is preliminary data.</text>
</comment>
<dbReference type="EMBL" id="BAABGZ010000081">
    <property type="protein sequence ID" value="GAA4370044.1"/>
    <property type="molecule type" value="Genomic_DNA"/>
</dbReference>
<sequence>MSDFAPYQSYPAEAAAEPLLAMLREREIPFETSLDTGQASFDPSFANNASFTRFVVKLHPGDVEWVRQLEQEAHGNALQQLSPDHYLFRFSDEELIDILTKPDEWSNLDVSLAGQLLKQRGRDVSPDTIRLLRQNRLREQTKADDNNQTQILLGYGTALLGGFIGIFIGAHLYWHRKTLSNGHRVYAFPATDRVHGLRILVLGIFMFVLLFAVKVLRAD</sequence>
<dbReference type="Proteomes" id="UP001501153">
    <property type="component" value="Unassembled WGS sequence"/>
</dbReference>
<keyword evidence="1" id="KW-0472">Membrane</keyword>
<feature type="transmembrane region" description="Helical" evidence="1">
    <location>
        <begin position="152"/>
        <end position="174"/>
    </location>
</feature>
<evidence type="ECO:0000313" key="3">
    <source>
        <dbReference type="Proteomes" id="UP001501153"/>
    </source>
</evidence>
<keyword evidence="1" id="KW-0812">Transmembrane</keyword>
<evidence type="ECO:0008006" key="4">
    <source>
        <dbReference type="Google" id="ProtNLM"/>
    </source>
</evidence>
<keyword evidence="1" id="KW-1133">Transmembrane helix</keyword>